<evidence type="ECO:0000256" key="2">
    <source>
        <dbReference type="ARBA" id="ARBA00022692"/>
    </source>
</evidence>
<name>A0ABP0TXY8_9BRYO</name>
<keyword evidence="9" id="KW-1185">Reference proteome</keyword>
<dbReference type="InterPro" id="IPR052222">
    <property type="entry name" value="DESIGUAL"/>
</dbReference>
<dbReference type="PANTHER" id="PTHR31769">
    <property type="entry name" value="OS07G0462200 PROTEIN-RELATED"/>
    <property type="match status" value="1"/>
</dbReference>
<feature type="transmembrane region" description="Helical" evidence="7">
    <location>
        <begin position="146"/>
        <end position="168"/>
    </location>
</feature>
<dbReference type="InterPro" id="IPR009606">
    <property type="entry name" value="DEAL/Modifying_wall_lignin1/2"/>
</dbReference>
<evidence type="ECO:0000256" key="7">
    <source>
        <dbReference type="SAM" id="Phobius"/>
    </source>
</evidence>
<organism evidence="8 9">
    <name type="scientific">Sphagnum troendelagicum</name>
    <dbReference type="NCBI Taxonomy" id="128251"/>
    <lineage>
        <taxon>Eukaryota</taxon>
        <taxon>Viridiplantae</taxon>
        <taxon>Streptophyta</taxon>
        <taxon>Embryophyta</taxon>
        <taxon>Bryophyta</taxon>
        <taxon>Sphagnophytina</taxon>
        <taxon>Sphagnopsida</taxon>
        <taxon>Sphagnales</taxon>
        <taxon>Sphagnaceae</taxon>
        <taxon>Sphagnum</taxon>
    </lineage>
</organism>
<evidence type="ECO:0000256" key="5">
    <source>
        <dbReference type="ARBA" id="ARBA00023136"/>
    </source>
</evidence>
<evidence type="ECO:0000313" key="9">
    <source>
        <dbReference type="Proteomes" id="UP001497512"/>
    </source>
</evidence>
<accession>A0ABP0TXY8</accession>
<evidence type="ECO:0000256" key="3">
    <source>
        <dbReference type="ARBA" id="ARBA00022729"/>
    </source>
</evidence>
<gene>
    <name evidence="8" type="ORF">CSSPTR1EN2_LOCUS8804</name>
</gene>
<dbReference type="Pfam" id="PF06749">
    <property type="entry name" value="DUF1218"/>
    <property type="match status" value="1"/>
</dbReference>
<comment type="subcellular location">
    <subcellularLocation>
        <location evidence="1">Endomembrane system</location>
        <topology evidence="1">Multi-pass membrane protein</topology>
    </subcellularLocation>
</comment>
<sequence>MRRWTSALSTTENVWISVLIVLGLTSAAFAFAAQATRVKADEVRLIDGLCYYPHSPAVWFALIAALTLFAAQIILNAVGGCLCCARGPNGLLLPHSPTRSIATLSLLFAWIAFFNGFVSLLAGASLNSPGRNNTPPNGYRCYVVGPLVFVAGGLLAIATVVFGVNYYILSSSLRKSTWGNSLPQHGQDGIVMGQPAYGGAQPYIPQQAIPPQAYTFQQFPQGTQYATVQYPGPSYPIYGQDSHAK</sequence>
<comment type="similarity">
    <text evidence="6">Belongs to the DESIGUAL family.</text>
</comment>
<keyword evidence="3" id="KW-0732">Signal</keyword>
<reference evidence="8" key="1">
    <citation type="submission" date="2024-02" db="EMBL/GenBank/DDBJ databases">
        <authorList>
            <consortium name="ELIXIR-Norway"/>
            <consortium name="Elixir Norway"/>
        </authorList>
    </citation>
    <scope>NUCLEOTIDE SEQUENCE</scope>
</reference>
<keyword evidence="2 7" id="KW-0812">Transmembrane</keyword>
<feature type="transmembrane region" description="Helical" evidence="7">
    <location>
        <begin position="106"/>
        <end position="126"/>
    </location>
</feature>
<dbReference type="EMBL" id="OZ019908">
    <property type="protein sequence ID" value="CAK9207433.1"/>
    <property type="molecule type" value="Genomic_DNA"/>
</dbReference>
<dbReference type="Proteomes" id="UP001497512">
    <property type="component" value="Chromosome 16"/>
</dbReference>
<evidence type="ECO:0000313" key="8">
    <source>
        <dbReference type="EMBL" id="CAK9207433.1"/>
    </source>
</evidence>
<keyword evidence="4 7" id="KW-1133">Transmembrane helix</keyword>
<feature type="transmembrane region" description="Helical" evidence="7">
    <location>
        <begin position="56"/>
        <end position="85"/>
    </location>
</feature>
<keyword evidence="5 7" id="KW-0472">Membrane</keyword>
<evidence type="ECO:0000256" key="4">
    <source>
        <dbReference type="ARBA" id="ARBA00022989"/>
    </source>
</evidence>
<evidence type="ECO:0000256" key="1">
    <source>
        <dbReference type="ARBA" id="ARBA00004127"/>
    </source>
</evidence>
<proteinExistence type="inferred from homology"/>
<protein>
    <submittedName>
        <fullName evidence="8">Uncharacterized protein</fullName>
    </submittedName>
</protein>
<evidence type="ECO:0000256" key="6">
    <source>
        <dbReference type="ARBA" id="ARBA00029467"/>
    </source>
</evidence>